<dbReference type="InterPro" id="IPR023833">
    <property type="entry name" value="Signal_pept_SipW-depend-type"/>
</dbReference>
<dbReference type="RefSeq" id="WP_317565090.1">
    <property type="nucleotide sequence ID" value="NZ_JAWLJX010000004.1"/>
</dbReference>
<dbReference type="Proteomes" id="UP001185755">
    <property type="component" value="Unassembled WGS sequence"/>
</dbReference>
<dbReference type="EMBL" id="JAWLJX010000004">
    <property type="protein sequence ID" value="MDV6262792.1"/>
    <property type="molecule type" value="Genomic_DNA"/>
</dbReference>
<protein>
    <submittedName>
        <fullName evidence="1">Alternate-type signal peptide domain-containing protein</fullName>
    </submittedName>
</protein>
<organism evidence="1 2">
    <name type="scientific">Rhodococcoides yunnanense</name>
    <dbReference type="NCBI Taxonomy" id="278209"/>
    <lineage>
        <taxon>Bacteria</taxon>
        <taxon>Bacillati</taxon>
        <taxon>Actinomycetota</taxon>
        <taxon>Actinomycetes</taxon>
        <taxon>Mycobacteriales</taxon>
        <taxon>Nocardiaceae</taxon>
        <taxon>Rhodococcoides</taxon>
    </lineage>
</organism>
<sequence length="183" mass="18433">MNKATKGALAGGAAVVLLLGGAGSYALWSDTETIAGGGAISTGILKLEPVGAGTWTDISPVAPVTAGDLDIATFNMVPGDVLAYDVTFRVDAEGDNLQATLIPNQASITYGSGVTANEITVATSTRDAATGVAIPPLLTEANNGQEIDVRVVVTFNAGTLTNVGQNSSVNLAGFQVVLQQTRA</sequence>
<gene>
    <name evidence="1" type="ORF">R3P96_15750</name>
</gene>
<keyword evidence="2" id="KW-1185">Reference proteome</keyword>
<dbReference type="NCBIfam" id="TIGR04088">
    <property type="entry name" value="cognate_SipW"/>
    <property type="match status" value="1"/>
</dbReference>
<reference evidence="1 2" key="1">
    <citation type="submission" date="2023-10" db="EMBL/GenBank/DDBJ databases">
        <title>Development of a sustainable strategy for remediation of hydrocarbon-contaminated territories based on the waste exchange concept.</title>
        <authorList>
            <person name="Krivoruchko A."/>
        </authorList>
    </citation>
    <scope>NUCLEOTIDE SEQUENCE [LARGE SCALE GENOMIC DNA]</scope>
    <source>
        <strain evidence="1 2">IEGM 1323</strain>
    </source>
</reference>
<accession>A0ABU4BEZ7</accession>
<evidence type="ECO:0000313" key="1">
    <source>
        <dbReference type="EMBL" id="MDV6262792.1"/>
    </source>
</evidence>
<comment type="caution">
    <text evidence="1">The sequence shown here is derived from an EMBL/GenBank/DDBJ whole genome shotgun (WGS) entry which is preliminary data.</text>
</comment>
<evidence type="ECO:0000313" key="2">
    <source>
        <dbReference type="Proteomes" id="UP001185755"/>
    </source>
</evidence>
<proteinExistence type="predicted"/>
<name>A0ABU4BEZ7_9NOCA</name>
<dbReference type="NCBIfam" id="TIGR04089">
    <property type="entry name" value="exp_by_SipW_III"/>
    <property type="match status" value="1"/>
</dbReference>
<dbReference type="InterPro" id="IPR024006">
    <property type="entry name" value="Alt_signal_exp_actinobact"/>
</dbReference>